<reference evidence="5 6" key="1">
    <citation type="submission" date="2019-03" db="EMBL/GenBank/DDBJ databases">
        <title>Single cell metagenomics reveals metabolic interactions within the superorganism composed of flagellate Streblomastix strix and complex community of Bacteroidetes bacteria on its surface.</title>
        <authorList>
            <person name="Treitli S.C."/>
            <person name="Kolisko M."/>
            <person name="Husnik F."/>
            <person name="Keeling P."/>
            <person name="Hampl V."/>
        </authorList>
    </citation>
    <scope>NUCLEOTIDE SEQUENCE [LARGE SCALE GENOMIC DNA]</scope>
    <source>
        <strain evidence="5">ST1C</strain>
    </source>
</reference>
<dbReference type="SUPFAM" id="SSF52540">
    <property type="entry name" value="P-loop containing nucleoside triphosphate hydrolases"/>
    <property type="match status" value="1"/>
</dbReference>
<proteinExistence type="predicted"/>
<protein>
    <recommendedName>
        <fullName evidence="4">ABC transporter domain-containing protein</fullName>
    </recommendedName>
</protein>
<feature type="compositionally biased region" description="Low complexity" evidence="3">
    <location>
        <begin position="118"/>
        <end position="132"/>
    </location>
</feature>
<evidence type="ECO:0000256" key="1">
    <source>
        <dbReference type="ARBA" id="ARBA00022741"/>
    </source>
</evidence>
<dbReference type="InterPro" id="IPR003439">
    <property type="entry name" value="ABC_transporter-like_ATP-bd"/>
</dbReference>
<dbReference type="GO" id="GO:0042626">
    <property type="term" value="F:ATPase-coupled transmembrane transporter activity"/>
    <property type="evidence" value="ECO:0007669"/>
    <property type="project" value="TreeGrafter"/>
</dbReference>
<dbReference type="Gene3D" id="3.40.50.300">
    <property type="entry name" value="P-loop containing nucleotide triphosphate hydrolases"/>
    <property type="match status" value="1"/>
</dbReference>
<evidence type="ECO:0000256" key="3">
    <source>
        <dbReference type="SAM" id="MobiDB-lite"/>
    </source>
</evidence>
<dbReference type="GO" id="GO:0016887">
    <property type="term" value="F:ATP hydrolysis activity"/>
    <property type="evidence" value="ECO:0007669"/>
    <property type="project" value="InterPro"/>
</dbReference>
<accession>A0A5J4PSC3</accession>
<dbReference type="OrthoDB" id="6500128at2759"/>
<feature type="region of interest" description="Disordered" evidence="3">
    <location>
        <begin position="106"/>
        <end position="132"/>
    </location>
</feature>
<evidence type="ECO:0000313" key="5">
    <source>
        <dbReference type="EMBL" id="KAA6311691.1"/>
    </source>
</evidence>
<dbReference type="Pfam" id="PF00005">
    <property type="entry name" value="ABC_tran"/>
    <property type="match status" value="1"/>
</dbReference>
<evidence type="ECO:0000256" key="2">
    <source>
        <dbReference type="ARBA" id="ARBA00022840"/>
    </source>
</evidence>
<dbReference type="PANTHER" id="PTHR24223">
    <property type="entry name" value="ATP-BINDING CASSETTE SUB-FAMILY C"/>
    <property type="match status" value="1"/>
</dbReference>
<name>A0A5J4PSC3_9EUKA</name>
<keyword evidence="2" id="KW-0067">ATP-binding</keyword>
<evidence type="ECO:0000259" key="4">
    <source>
        <dbReference type="Pfam" id="PF00005"/>
    </source>
</evidence>
<sequence length="174" mass="18809">VSVGVVAPLAVNSVAVGMASALGQTNYDDFAVSMLPRLVFLAQLALPAQQLPTLLNAFIDLRISSKRIQSFLNRDTLTGRLQSEETRPQKNDIAIEVENCSFIWPGSRESNKDRKQSFKLSQKQSSSKSQKSTNFSLQNISLSIPCGSLTVIIGEVGCGKSSLCSALLGEMQQT</sequence>
<dbReference type="AlphaFoldDB" id="A0A5J4PSC3"/>
<organism evidence="5 6">
    <name type="scientific">Streblomastix strix</name>
    <dbReference type="NCBI Taxonomy" id="222440"/>
    <lineage>
        <taxon>Eukaryota</taxon>
        <taxon>Metamonada</taxon>
        <taxon>Preaxostyla</taxon>
        <taxon>Oxymonadida</taxon>
        <taxon>Streblomastigidae</taxon>
        <taxon>Streblomastix</taxon>
    </lineage>
</organism>
<feature type="non-terminal residue" evidence="5">
    <location>
        <position position="1"/>
    </location>
</feature>
<feature type="domain" description="ABC transporter" evidence="4">
    <location>
        <begin position="137"/>
        <end position="173"/>
    </location>
</feature>
<dbReference type="InterPro" id="IPR050173">
    <property type="entry name" value="ABC_transporter_C-like"/>
</dbReference>
<gene>
    <name evidence="5" type="ORF">EZS28_056074</name>
</gene>
<dbReference type="GO" id="GO:0016020">
    <property type="term" value="C:membrane"/>
    <property type="evidence" value="ECO:0007669"/>
    <property type="project" value="TreeGrafter"/>
</dbReference>
<dbReference type="Proteomes" id="UP000324800">
    <property type="component" value="Unassembled WGS sequence"/>
</dbReference>
<dbReference type="EMBL" id="SNRW01049125">
    <property type="protein sequence ID" value="KAA6311691.1"/>
    <property type="molecule type" value="Genomic_DNA"/>
</dbReference>
<dbReference type="InterPro" id="IPR027417">
    <property type="entry name" value="P-loop_NTPase"/>
</dbReference>
<keyword evidence="1" id="KW-0547">Nucleotide-binding</keyword>
<dbReference type="GO" id="GO:0005524">
    <property type="term" value="F:ATP binding"/>
    <property type="evidence" value="ECO:0007669"/>
    <property type="project" value="UniProtKB-KW"/>
</dbReference>
<evidence type="ECO:0000313" key="6">
    <source>
        <dbReference type="Proteomes" id="UP000324800"/>
    </source>
</evidence>
<comment type="caution">
    <text evidence="5">The sequence shown here is derived from an EMBL/GenBank/DDBJ whole genome shotgun (WGS) entry which is preliminary data.</text>
</comment>